<dbReference type="InParanoid" id="K3WA14"/>
<evidence type="ECO:0000313" key="2">
    <source>
        <dbReference type="EnsemblProtists" id="PYU1_T001805"/>
    </source>
</evidence>
<evidence type="ECO:0000313" key="3">
    <source>
        <dbReference type="Proteomes" id="UP000019132"/>
    </source>
</evidence>
<feature type="region of interest" description="Disordered" evidence="1">
    <location>
        <begin position="434"/>
        <end position="504"/>
    </location>
</feature>
<name>K3WA14_GLOUD</name>
<dbReference type="Proteomes" id="UP000019132">
    <property type="component" value="Unassembled WGS sequence"/>
</dbReference>
<dbReference type="HOGENOM" id="CLU_002177_0_0_1"/>
<reference evidence="2" key="3">
    <citation type="submission" date="2015-02" db="UniProtKB">
        <authorList>
            <consortium name="EnsemblProtists"/>
        </authorList>
    </citation>
    <scope>IDENTIFICATION</scope>
    <source>
        <strain evidence="2">DAOM BR144</strain>
    </source>
</reference>
<dbReference type="eggNOG" id="ENOG502SCRG">
    <property type="taxonomic scope" value="Eukaryota"/>
</dbReference>
<feature type="compositionally biased region" description="Low complexity" evidence="1">
    <location>
        <begin position="375"/>
        <end position="394"/>
    </location>
</feature>
<protein>
    <submittedName>
        <fullName evidence="2">Uncharacterized protein</fullName>
    </submittedName>
</protein>
<proteinExistence type="predicted"/>
<dbReference type="EnsemblProtists" id="PYU1_T001805">
    <property type="protein sequence ID" value="PYU1_T001805"/>
    <property type="gene ID" value="PYU1_G001804"/>
</dbReference>
<feature type="compositionally biased region" description="Basic residues" evidence="1">
    <location>
        <begin position="401"/>
        <end position="412"/>
    </location>
</feature>
<accession>K3WA14</accession>
<feature type="compositionally biased region" description="Basic residues" evidence="1">
    <location>
        <begin position="876"/>
        <end position="885"/>
    </location>
</feature>
<reference evidence="3" key="1">
    <citation type="journal article" date="2010" name="Genome Biol.">
        <title>Genome sequence of the necrotrophic plant pathogen Pythium ultimum reveals original pathogenicity mechanisms and effector repertoire.</title>
        <authorList>
            <person name="Levesque C.A."/>
            <person name="Brouwer H."/>
            <person name="Cano L."/>
            <person name="Hamilton J.P."/>
            <person name="Holt C."/>
            <person name="Huitema E."/>
            <person name="Raffaele S."/>
            <person name="Robideau G.P."/>
            <person name="Thines M."/>
            <person name="Win J."/>
            <person name="Zerillo M.M."/>
            <person name="Beakes G.W."/>
            <person name="Boore J.L."/>
            <person name="Busam D."/>
            <person name="Dumas B."/>
            <person name="Ferriera S."/>
            <person name="Fuerstenberg S.I."/>
            <person name="Gachon C.M."/>
            <person name="Gaulin E."/>
            <person name="Govers F."/>
            <person name="Grenville-Briggs L."/>
            <person name="Horner N."/>
            <person name="Hostetler J."/>
            <person name="Jiang R.H."/>
            <person name="Johnson J."/>
            <person name="Krajaejun T."/>
            <person name="Lin H."/>
            <person name="Meijer H.J."/>
            <person name="Moore B."/>
            <person name="Morris P."/>
            <person name="Phuntmart V."/>
            <person name="Puiu D."/>
            <person name="Shetty J."/>
            <person name="Stajich J.E."/>
            <person name="Tripathy S."/>
            <person name="Wawra S."/>
            <person name="van West P."/>
            <person name="Whitty B.R."/>
            <person name="Coutinho P.M."/>
            <person name="Henrissat B."/>
            <person name="Martin F."/>
            <person name="Thomas P.D."/>
            <person name="Tyler B.M."/>
            <person name="De Vries R.P."/>
            <person name="Kamoun S."/>
            <person name="Yandell M."/>
            <person name="Tisserat N."/>
            <person name="Buell C.R."/>
        </authorList>
    </citation>
    <scope>NUCLEOTIDE SEQUENCE</scope>
    <source>
        <strain evidence="3">DAOM:BR144</strain>
    </source>
</reference>
<feature type="region of interest" description="Disordered" evidence="1">
    <location>
        <begin position="1200"/>
        <end position="1241"/>
    </location>
</feature>
<evidence type="ECO:0000256" key="1">
    <source>
        <dbReference type="SAM" id="MobiDB-lite"/>
    </source>
</evidence>
<feature type="compositionally biased region" description="Low complexity" evidence="1">
    <location>
        <begin position="1200"/>
        <end position="1216"/>
    </location>
</feature>
<feature type="compositionally biased region" description="Acidic residues" evidence="1">
    <location>
        <begin position="1320"/>
        <end position="1340"/>
    </location>
</feature>
<sequence>MRMLGPSALVSPMMAHAGLPASPQRAGGVLAQARRSPRQVKLQRVVGEQQLHEFPSYDPVRVHVAANFRHELFQFHQVLRDAMAQCGREGRERFQDRTVLDLLTSDRGDAVLHEFFRQFPSKRSSVDADVLWDVLDTFFQSVPLIVPESELLGSSNAKRYVRYLEALHAMRALLISMLYKRSGTGANANENDDNDNDDDDDNEDVGIGIGIGFLTSPRLVASRAAPIQRPQQLTPPSPRRLPLYVYCQQLEQELATLRQRAPLSSSSLGCRRALKRGEQQDVGLVNDATLSLLLDFWALPKTERLAFFCQIASQTSHDDAAMVLHVFLENCATQNVLQVWDALQKLPQFDTIFAAAATTYCRNKALANDDASGAVATETGSSAGASGSNGGAAEDAQDGKKARRRATRRSMRRSVLAVRRATRFVDLNGLTEVFEEQDDDENGESSSGSGIDDTDERQSGRRFHKILIRERGRTPPEERRMNPKSMPRRRGRHRHRPQDADNSVFLRPLSPSAAITATKQTSTKSIHLPPMTDPNAPLLERLHADLVELIQYDDDHADHAAPPPMAMDAAWKLLEALDGKKRVASSSPRQLLHGSTSSRLASREPQLPQRPTPRTSVASNMADGTTRPLPVDALGANLTTDQQFMIKFDQLQSLLTSLTTFSLHAMATDTITSVYRRMPALAKLFASVHEKTYHAAGLDTPPIVVSFTDAASSTNPHHTPHRASVAQFHAQALVPLQAPLLHRDGGDADDHMLDATSALLAKMGNLVRSLTTLGQLRGSGDGGDDTGNGQLDVLAILKLADDLESSSDGSHADDGDDGKAAAHVAYSHRRTTLISHTRRVALLHKLKALAASSALDEIAQMVTTTVQVAQEQQAKQLRRSRHGKQPARDGNANGDNELSSASFSSSSSEDDDGADDVRKMAQKAKTRRVAKVKARSASTSYGNGDANEDDTSGDEAPASGGRRDVLLSLRHASGSKGIKLFNVGILLRLIYQVQAKTSESVPQSALTLTLIYREHYESMVSSLQYGSRRMEFSEFLYDWHIRNATSNKAGGATLLGGDDRGASVMAAGRGSNGFSAAGNNSAGFSSSSAEDEEAYQFTLLQETWLHDRDVVTSALARITHAPTAASLTFRVNFLTQILAKRVDAKTAWMCHKQIMRDISRYQDLNEAQIVVLQYKEATFKKAVVAITNLRRLGLFGRVDSSSNNSSNARDSSASDGENGDEMGGGEALAAPKDDGDDDDPRRFTLVVEHTLEGLQRQVSSSSSSIEEMLALEDELREKFLEQADEAAIDDFKSALQQLRRRSLVSMDEALESRSIARVDEDADDDEEEEEEEEDPDDDRGEADASG</sequence>
<feature type="region of interest" description="Disordered" evidence="1">
    <location>
        <begin position="375"/>
        <end position="413"/>
    </location>
</feature>
<feature type="region of interest" description="Disordered" evidence="1">
    <location>
        <begin position="582"/>
        <end position="626"/>
    </location>
</feature>
<feature type="compositionally biased region" description="Polar residues" evidence="1">
    <location>
        <begin position="612"/>
        <end position="623"/>
    </location>
</feature>
<feature type="compositionally biased region" description="Polar residues" evidence="1">
    <location>
        <begin position="584"/>
        <end position="600"/>
    </location>
</feature>
<feature type="region of interest" description="Disordered" evidence="1">
    <location>
        <begin position="1309"/>
        <end position="1346"/>
    </location>
</feature>
<feature type="compositionally biased region" description="Basic residues" evidence="1">
    <location>
        <begin position="486"/>
        <end position="496"/>
    </location>
</feature>
<dbReference type="EMBL" id="GL376634">
    <property type="status" value="NOT_ANNOTATED_CDS"/>
    <property type="molecule type" value="Genomic_DNA"/>
</dbReference>
<feature type="compositionally biased region" description="Basic and acidic residues" evidence="1">
    <location>
        <begin position="467"/>
        <end position="481"/>
    </location>
</feature>
<feature type="compositionally biased region" description="Acidic residues" evidence="1">
    <location>
        <begin position="434"/>
        <end position="443"/>
    </location>
</feature>
<dbReference type="STRING" id="431595.K3WA14"/>
<organism evidence="2 3">
    <name type="scientific">Globisporangium ultimum (strain ATCC 200006 / CBS 805.95 / DAOM BR144)</name>
    <name type="common">Pythium ultimum</name>
    <dbReference type="NCBI Taxonomy" id="431595"/>
    <lineage>
        <taxon>Eukaryota</taxon>
        <taxon>Sar</taxon>
        <taxon>Stramenopiles</taxon>
        <taxon>Oomycota</taxon>
        <taxon>Peronosporomycetes</taxon>
        <taxon>Pythiales</taxon>
        <taxon>Pythiaceae</taxon>
        <taxon>Globisporangium</taxon>
    </lineage>
</organism>
<keyword evidence="3" id="KW-1185">Reference proteome</keyword>
<feature type="region of interest" description="Disordered" evidence="1">
    <location>
        <begin position="872"/>
        <end position="960"/>
    </location>
</feature>
<feature type="compositionally biased region" description="Basic residues" evidence="1">
    <location>
        <begin position="920"/>
        <end position="934"/>
    </location>
</feature>
<reference evidence="3" key="2">
    <citation type="submission" date="2010-04" db="EMBL/GenBank/DDBJ databases">
        <authorList>
            <person name="Buell R."/>
            <person name="Hamilton J."/>
            <person name="Hostetler J."/>
        </authorList>
    </citation>
    <scope>NUCLEOTIDE SEQUENCE [LARGE SCALE GENOMIC DNA]</scope>
    <source>
        <strain evidence="3">DAOM:BR144</strain>
    </source>
</reference>
<dbReference type="VEuPathDB" id="FungiDB:PYU1_G001804"/>
<feature type="compositionally biased region" description="Basic and acidic residues" evidence="1">
    <location>
        <begin position="1310"/>
        <end position="1319"/>
    </location>
</feature>